<dbReference type="Proteomes" id="UP001244564">
    <property type="component" value="Chromosome"/>
</dbReference>
<keyword evidence="2" id="KW-1185">Reference proteome</keyword>
<evidence type="ECO:0000313" key="1">
    <source>
        <dbReference type="EMBL" id="WGF40654.1"/>
    </source>
</evidence>
<sequence length="230" mass="27504">MINWENLNCDINKASKDFEKLKVKSTSIEPINPRNEFIELRQKLIKARDNIFEAYNLDKVNKLDYPFDLLFGLEVYQILNEDIGFANRVATNDDVWRYLSIYVIPDIVHSRWSLNADHFYKISRRIWLKTIWWYIHLSWRGNKKDTYEILKNNSTDTILQLVERPGIGYYVEMYRELMLQYSTFEDKSRDLFRRVLKLNTARLLTISPELVEGGLQGYVSDLFETVQNRD</sequence>
<protein>
    <submittedName>
        <fullName evidence="1">Uncharacterized protein</fullName>
    </submittedName>
</protein>
<dbReference type="EMBL" id="CP122283">
    <property type="protein sequence ID" value="WGF40654.1"/>
    <property type="molecule type" value="Genomic_DNA"/>
</dbReference>
<dbReference type="InterPro" id="IPR045920">
    <property type="entry name" value="DUF6339"/>
</dbReference>
<gene>
    <name evidence="1" type="ORF">QBO96_10565</name>
</gene>
<proteinExistence type="predicted"/>
<organism evidence="1 2">
    <name type="scientific">Lysinibacillus capsici</name>
    <dbReference type="NCBI Taxonomy" id="2115968"/>
    <lineage>
        <taxon>Bacteria</taxon>
        <taxon>Bacillati</taxon>
        <taxon>Bacillota</taxon>
        <taxon>Bacilli</taxon>
        <taxon>Bacillales</taxon>
        <taxon>Bacillaceae</taxon>
        <taxon>Lysinibacillus</taxon>
    </lineage>
</organism>
<evidence type="ECO:0000313" key="2">
    <source>
        <dbReference type="Proteomes" id="UP001244564"/>
    </source>
</evidence>
<dbReference type="Pfam" id="PF19866">
    <property type="entry name" value="DUF6339"/>
    <property type="match status" value="1"/>
</dbReference>
<name>A0ABY8KR94_9BACI</name>
<accession>A0ABY8KR94</accession>
<dbReference type="RefSeq" id="WP_279496002.1">
    <property type="nucleotide sequence ID" value="NZ_CP122283.1"/>
</dbReference>
<reference evidence="1 2" key="1">
    <citation type="submission" date="2023-04" db="EMBL/GenBank/DDBJ databases">
        <title>Genomic of Lysinibacillus capsici TSBLM.</title>
        <authorList>
            <person name="Hu X.S."/>
            <person name="Yu C.H."/>
        </authorList>
    </citation>
    <scope>NUCLEOTIDE SEQUENCE [LARGE SCALE GENOMIC DNA]</scope>
    <source>
        <strain evidence="1 2">TSBLM</strain>
    </source>
</reference>